<evidence type="ECO:0000313" key="8">
    <source>
        <dbReference type="EMBL" id="SSX31528.1"/>
    </source>
</evidence>
<name>A0A336N030_CULSO</name>
<evidence type="ECO:0000256" key="3">
    <source>
        <dbReference type="ARBA" id="ARBA00022729"/>
    </source>
</evidence>
<dbReference type="EMBL" id="UFQS01001724">
    <property type="protein sequence ID" value="SSX12010.1"/>
    <property type="molecule type" value="Genomic_DNA"/>
</dbReference>
<evidence type="ECO:0000256" key="4">
    <source>
        <dbReference type="ARBA" id="ARBA00022801"/>
    </source>
</evidence>
<dbReference type="InterPro" id="IPR042269">
    <property type="entry name" value="Ser_carbopepase_S28_SKS"/>
</dbReference>
<feature type="chain" id="PRO_5036062408" evidence="6">
    <location>
        <begin position="20"/>
        <end position="1399"/>
    </location>
</feature>
<keyword evidence="4" id="KW-0378">Hydrolase</keyword>
<keyword evidence="3 6" id="KW-0732">Signal</keyword>
<dbReference type="Pfam" id="PF05577">
    <property type="entry name" value="Peptidase_S28"/>
    <property type="match status" value="3"/>
</dbReference>
<reference evidence="8" key="2">
    <citation type="submission" date="2018-07" db="EMBL/GenBank/DDBJ databases">
        <authorList>
            <person name="Quirk P.G."/>
            <person name="Krulwich T.A."/>
        </authorList>
    </citation>
    <scope>NUCLEOTIDE SEQUENCE</scope>
</reference>
<organism evidence="8">
    <name type="scientific">Culicoides sonorensis</name>
    <name type="common">Biting midge</name>
    <dbReference type="NCBI Taxonomy" id="179676"/>
    <lineage>
        <taxon>Eukaryota</taxon>
        <taxon>Metazoa</taxon>
        <taxon>Ecdysozoa</taxon>
        <taxon>Arthropoda</taxon>
        <taxon>Hexapoda</taxon>
        <taxon>Insecta</taxon>
        <taxon>Pterygota</taxon>
        <taxon>Neoptera</taxon>
        <taxon>Endopterygota</taxon>
        <taxon>Diptera</taxon>
        <taxon>Nematocera</taxon>
        <taxon>Chironomoidea</taxon>
        <taxon>Ceratopogonidae</taxon>
        <taxon>Ceratopogoninae</taxon>
        <taxon>Culicoides</taxon>
        <taxon>Monoculicoides</taxon>
    </lineage>
</organism>
<keyword evidence="2" id="KW-0645">Protease</keyword>
<dbReference type="OMA" id="QERWITQ"/>
<dbReference type="InterPro" id="IPR029058">
    <property type="entry name" value="AB_hydrolase_fold"/>
</dbReference>
<dbReference type="GO" id="GO:0008239">
    <property type="term" value="F:dipeptidyl-peptidase activity"/>
    <property type="evidence" value="ECO:0007669"/>
    <property type="project" value="TreeGrafter"/>
</dbReference>
<evidence type="ECO:0000256" key="6">
    <source>
        <dbReference type="SAM" id="SignalP"/>
    </source>
</evidence>
<protein>
    <submittedName>
        <fullName evidence="8">CSON003791 protein</fullName>
    </submittedName>
</protein>
<accession>A0A336N030</accession>
<reference evidence="7" key="1">
    <citation type="submission" date="2018-04" db="EMBL/GenBank/DDBJ databases">
        <authorList>
            <person name="Go L.Y."/>
            <person name="Mitchell J.A."/>
        </authorList>
    </citation>
    <scope>NUCLEOTIDE SEQUENCE</scope>
    <source>
        <tissue evidence="7">Whole organism</tissue>
    </source>
</reference>
<dbReference type="EMBL" id="UFQT01001724">
    <property type="protein sequence ID" value="SSX31528.1"/>
    <property type="molecule type" value="Genomic_DNA"/>
</dbReference>
<proteinExistence type="inferred from homology"/>
<evidence type="ECO:0000256" key="2">
    <source>
        <dbReference type="ARBA" id="ARBA00022670"/>
    </source>
</evidence>
<dbReference type="PANTHER" id="PTHR11010">
    <property type="entry name" value="PROTEASE S28 PRO-X CARBOXYPEPTIDASE-RELATED"/>
    <property type="match status" value="1"/>
</dbReference>
<evidence type="ECO:0000256" key="5">
    <source>
        <dbReference type="ARBA" id="ARBA00023180"/>
    </source>
</evidence>
<dbReference type="PANTHER" id="PTHR11010:SF5">
    <property type="entry name" value="RE36938P-RELATED"/>
    <property type="match status" value="1"/>
</dbReference>
<dbReference type="GO" id="GO:0006508">
    <property type="term" value="P:proteolysis"/>
    <property type="evidence" value="ECO:0007669"/>
    <property type="project" value="UniProtKB-KW"/>
</dbReference>
<feature type="signal peptide" evidence="6">
    <location>
        <begin position="1"/>
        <end position="19"/>
    </location>
</feature>
<comment type="similarity">
    <text evidence="1">Belongs to the peptidase S28 family.</text>
</comment>
<dbReference type="SUPFAM" id="SSF53474">
    <property type="entry name" value="alpha/beta-Hydrolases"/>
    <property type="match status" value="3"/>
</dbReference>
<dbReference type="Gene3D" id="1.20.120.980">
    <property type="entry name" value="Serine carboxypeptidase S28, SKS domain"/>
    <property type="match status" value="3"/>
</dbReference>
<dbReference type="VEuPathDB" id="VectorBase:CSON003791"/>
<dbReference type="InterPro" id="IPR008758">
    <property type="entry name" value="Peptidase_S28"/>
</dbReference>
<evidence type="ECO:0000256" key="1">
    <source>
        <dbReference type="ARBA" id="ARBA00011079"/>
    </source>
</evidence>
<keyword evidence="5" id="KW-0325">Glycoprotein</keyword>
<evidence type="ECO:0000313" key="7">
    <source>
        <dbReference type="EMBL" id="SSX12010.1"/>
    </source>
</evidence>
<sequence>MTKLLLILTFCTLNVFALALNFDRGFSRDLKFTGFDILKIFHKEPPPPIIAQGTPDNVGEYWIEQKLDNFDAKNNRTWFMRYLANNALYREGGPIFITVGGEWEISPPWIQAGRFYDIAKEVGAFLFYTEHRFYGKSRPTEDTSVQNLKYLTVDQALADLARFIDFIKANIPQLKNSKVIINGGSYAGSMVAWFKHKYPKHCNGAWSSSAPLQAKADFIEYKEVVGQAYKQVGGQQCYDRLNEAFTEMEKLVQLNQVSRIENEFLLCYPFDVSQKLSVWNFFSGLSNIMAAAVQNARAGTIKNVCGIITDSRYPDGIAALAAYVRLIYGSSCFSHIIENDIAFYSQTNWNHPANGAYRQWIYQTCNEFGWYQTSGSKKQPFGSSFPLELYVELCKNVYGEEFNLKSLQESTKQINGVYKATNIPAKNVYYTNGELDPWRPMGVQKDRSKSSPADVIPEAAHVMDFYSISLADSPEMMMSDHSFWNVKAADVSGRSFTPLNLLKNIHREPPPPARSPFSTRAVETKWFTALLDNFNSSSTATWNMRFMANNQYFVPGGPLFIYIGAEWEITQGWLTGGHTHDMARYHRGYLVYTEHRYYGESRPTPDVTFENLKYLNVDQALADLARFIVWFKSVTPGLENSKVIVVGGSYAGTMAVWMRQKYPDLVQGSWASSAPLLAKTDFVEYKEVMGYAYRTIGGQYCYDRLEQAFSEMERLVDTGDVSRIERDFNLCSKVDLNNQLDVWNLFSSFGNSLAGIVQYHWPGSIESVCDVMVDSRYPDGMAAFAAWIRSQWGSYCFGYRYEDTLYYYKDTQWGAPSAVWRQWYYQTCVDFGYYQTSGSPNQPFGKSFPVELYIQMCTDAYDSSLTREVIERKIAETNAKYGALSPGVTNVYFTQGDIDPWSSIGIKETQNEAAPAFVVPLHSHCADLYSASDRDTQEMKYLKDTIWNLVDKWLKESPLNQQDVKTDWFTAELDNFNSNDNRTWQMRFLSNDEFFVSGGPLFIYIGAEWEIAPEWIVGGHMYDIARNHSGFLVYTEHRYYGQSRPTADMSFKNLTYLNVDQALADLAKFITWFKEVTPGLYESKVIVTGASYAGSMAVWMRQKYPEIVTGSWASSAPLLAKVDFYEYKEMMGLAFQTIGSQNCYDRFWRAFTEMERLVFIGNFSRIDKEFNLCSPLNLDNQLDIWTFFEGITSGIGVTVQYHSPGVIEKFCELMIDEKYPDSISALAVFVKALFGPECLDPRYETSISFYKNFTWGNPSEMHRQWTYQTCIDFGYYQTSTSPFHPFGTQFPLEYFLHMCQDAFDESLTKKIIFSNIEKTNDKYFGLQPRVTNVFFTHGEVDPWSAIGMREIQNQSAPVMIIPEYGHCFDIYSLSEDDPPKMKEAKMKIWTLVEQWLKDV</sequence>
<dbReference type="Gene3D" id="3.40.50.1820">
    <property type="entry name" value="alpha/beta hydrolase"/>
    <property type="match status" value="3"/>
</dbReference>
<dbReference type="GO" id="GO:0070008">
    <property type="term" value="F:serine-type exopeptidase activity"/>
    <property type="evidence" value="ECO:0007669"/>
    <property type="project" value="InterPro"/>
</dbReference>
<gene>
    <name evidence="8" type="primary">CSON003791</name>
</gene>